<comment type="caution">
    <text evidence="1">The sequence shown here is derived from an EMBL/GenBank/DDBJ whole genome shotgun (WGS) entry which is preliminary data.</text>
</comment>
<evidence type="ECO:0000313" key="1">
    <source>
        <dbReference type="EMBL" id="MPC75183.1"/>
    </source>
</evidence>
<keyword evidence="2" id="KW-1185">Reference proteome</keyword>
<reference evidence="1 2" key="1">
    <citation type="submission" date="2019-05" db="EMBL/GenBank/DDBJ databases">
        <title>Another draft genome of Portunus trituberculatus and its Hox gene families provides insights of decapod evolution.</title>
        <authorList>
            <person name="Jeong J.-H."/>
            <person name="Song I."/>
            <person name="Kim S."/>
            <person name="Choi T."/>
            <person name="Kim D."/>
            <person name="Ryu S."/>
            <person name="Kim W."/>
        </authorList>
    </citation>
    <scope>NUCLEOTIDE SEQUENCE [LARGE SCALE GENOMIC DNA]</scope>
    <source>
        <tissue evidence="1">Muscle</tissue>
    </source>
</reference>
<dbReference type="Proteomes" id="UP000324222">
    <property type="component" value="Unassembled WGS sequence"/>
</dbReference>
<sequence>MAVNFPVIAYTPTARHGRRAGRGGARDGSRMHVLAFTNISTCSLNPSAVPVLNLNLSTVSVLYISLNPEPCTVSVPQS</sequence>
<protein>
    <submittedName>
        <fullName evidence="1">Uncharacterized protein</fullName>
    </submittedName>
</protein>
<evidence type="ECO:0000313" key="2">
    <source>
        <dbReference type="Proteomes" id="UP000324222"/>
    </source>
</evidence>
<gene>
    <name evidence="1" type="ORF">E2C01_069567</name>
</gene>
<dbReference type="AlphaFoldDB" id="A0A5B7HYW1"/>
<dbReference type="EMBL" id="VSRR010040539">
    <property type="protein sequence ID" value="MPC75183.1"/>
    <property type="molecule type" value="Genomic_DNA"/>
</dbReference>
<proteinExistence type="predicted"/>
<name>A0A5B7HYW1_PORTR</name>
<organism evidence="1 2">
    <name type="scientific">Portunus trituberculatus</name>
    <name type="common">Swimming crab</name>
    <name type="synonym">Neptunus trituberculatus</name>
    <dbReference type="NCBI Taxonomy" id="210409"/>
    <lineage>
        <taxon>Eukaryota</taxon>
        <taxon>Metazoa</taxon>
        <taxon>Ecdysozoa</taxon>
        <taxon>Arthropoda</taxon>
        <taxon>Crustacea</taxon>
        <taxon>Multicrustacea</taxon>
        <taxon>Malacostraca</taxon>
        <taxon>Eumalacostraca</taxon>
        <taxon>Eucarida</taxon>
        <taxon>Decapoda</taxon>
        <taxon>Pleocyemata</taxon>
        <taxon>Brachyura</taxon>
        <taxon>Eubrachyura</taxon>
        <taxon>Portunoidea</taxon>
        <taxon>Portunidae</taxon>
        <taxon>Portuninae</taxon>
        <taxon>Portunus</taxon>
    </lineage>
</organism>
<accession>A0A5B7HYW1</accession>